<dbReference type="EnsemblMetazoa" id="Aqu2.1.17868_001">
    <property type="protein sequence ID" value="Aqu2.1.17868_001"/>
    <property type="gene ID" value="Aqu2.1.17868"/>
</dbReference>
<sequence length="267" mass="30108">MFRGVIVITSLHNSTPPAEDVLEDHSFSNDQEESSQPCNSTHAVVPFADPGLESNEGLTERGAALFLMRVTDQVSLSHTGVDKLCSSTQWFLDSVTDSIADKVQDCLRQSGITNQQVLSDVADACRPPDVFSNLSSRHYRDQYFEKNFHYVKPEPIYLGSEWEWKDVNGTKNLQEIHQHGYYISLISTLKGLLNNPAVYKETEMCHRSTDGVLRDFCDGEFFSQHPVFSRHNDALQIILYYDDIEVANPLGSRAGNHKLGMTTFTQQ</sequence>
<dbReference type="STRING" id="400682.A0A1X7TS93"/>
<dbReference type="AlphaFoldDB" id="A0A1X7TS93"/>
<name>A0A1X7TS93_AMPQE</name>
<protein>
    <submittedName>
        <fullName evidence="2">Uncharacterized protein</fullName>
    </submittedName>
</protein>
<accession>A0A1X7TS93</accession>
<dbReference type="OrthoDB" id="10044445at2759"/>
<feature type="region of interest" description="Disordered" evidence="1">
    <location>
        <begin position="17"/>
        <end position="41"/>
    </location>
</feature>
<dbReference type="OMA" id="KETEMCH"/>
<evidence type="ECO:0000256" key="1">
    <source>
        <dbReference type="SAM" id="MobiDB-lite"/>
    </source>
</evidence>
<dbReference type="InParanoid" id="A0A1X7TS93"/>
<evidence type="ECO:0000313" key="2">
    <source>
        <dbReference type="EnsemblMetazoa" id="Aqu2.1.17868_001"/>
    </source>
</evidence>
<organism evidence="2">
    <name type="scientific">Amphimedon queenslandica</name>
    <name type="common">Sponge</name>
    <dbReference type="NCBI Taxonomy" id="400682"/>
    <lineage>
        <taxon>Eukaryota</taxon>
        <taxon>Metazoa</taxon>
        <taxon>Porifera</taxon>
        <taxon>Demospongiae</taxon>
        <taxon>Heteroscleromorpha</taxon>
        <taxon>Haplosclerida</taxon>
        <taxon>Niphatidae</taxon>
        <taxon>Amphimedon</taxon>
    </lineage>
</organism>
<proteinExistence type="predicted"/>
<reference evidence="2" key="1">
    <citation type="submission" date="2017-05" db="UniProtKB">
        <authorList>
            <consortium name="EnsemblMetazoa"/>
        </authorList>
    </citation>
    <scope>IDENTIFICATION</scope>
</reference>